<evidence type="ECO:0000313" key="2">
    <source>
        <dbReference type="Proteomes" id="UP000886595"/>
    </source>
</evidence>
<proteinExistence type="predicted"/>
<gene>
    <name evidence="1" type="ORF">Bca52824_087663</name>
</gene>
<name>A0A8X7PB39_BRACI</name>
<dbReference type="Proteomes" id="UP000886595">
    <property type="component" value="Unassembled WGS sequence"/>
</dbReference>
<keyword evidence="2" id="KW-1185">Reference proteome</keyword>
<dbReference type="AlphaFoldDB" id="A0A8X7PB39"/>
<protein>
    <submittedName>
        <fullName evidence="1">Uncharacterized protein</fullName>
    </submittedName>
</protein>
<dbReference type="EMBL" id="JAAMPC010000017">
    <property type="protein sequence ID" value="KAG2248035.1"/>
    <property type="molecule type" value="Genomic_DNA"/>
</dbReference>
<organism evidence="1 2">
    <name type="scientific">Brassica carinata</name>
    <name type="common">Ethiopian mustard</name>
    <name type="synonym">Abyssinian cabbage</name>
    <dbReference type="NCBI Taxonomy" id="52824"/>
    <lineage>
        <taxon>Eukaryota</taxon>
        <taxon>Viridiplantae</taxon>
        <taxon>Streptophyta</taxon>
        <taxon>Embryophyta</taxon>
        <taxon>Tracheophyta</taxon>
        <taxon>Spermatophyta</taxon>
        <taxon>Magnoliopsida</taxon>
        <taxon>eudicotyledons</taxon>
        <taxon>Gunneridae</taxon>
        <taxon>Pentapetalae</taxon>
        <taxon>rosids</taxon>
        <taxon>malvids</taxon>
        <taxon>Brassicales</taxon>
        <taxon>Brassicaceae</taxon>
        <taxon>Brassiceae</taxon>
        <taxon>Brassica</taxon>
    </lineage>
</organism>
<sequence length="107" mass="11916">MQKGNKADPLPHPAPAPAASLLRDVRKNISCVGPRAGRYVSVPATTSEARTRLASHHQPIPSSALRIQDPFFHLKILHQGKPLFILLHRSRRNSCIQVTLSSLEVRW</sequence>
<comment type="caution">
    <text evidence="1">The sequence shown here is derived from an EMBL/GenBank/DDBJ whole genome shotgun (WGS) entry which is preliminary data.</text>
</comment>
<dbReference type="OrthoDB" id="9909019at2759"/>
<evidence type="ECO:0000313" key="1">
    <source>
        <dbReference type="EMBL" id="KAG2248035.1"/>
    </source>
</evidence>
<reference evidence="1 2" key="1">
    <citation type="submission" date="2020-02" db="EMBL/GenBank/DDBJ databases">
        <authorList>
            <person name="Ma Q."/>
            <person name="Huang Y."/>
            <person name="Song X."/>
            <person name="Pei D."/>
        </authorList>
    </citation>
    <scope>NUCLEOTIDE SEQUENCE [LARGE SCALE GENOMIC DNA]</scope>
    <source>
        <strain evidence="1">Sxm20200214</strain>
        <tissue evidence="1">Leaf</tissue>
    </source>
</reference>
<accession>A0A8X7PB39</accession>